<gene>
    <name evidence="6" type="ORF">STAS_19656</name>
</gene>
<dbReference type="InterPro" id="IPR011684">
    <property type="entry name" value="NAB"/>
</dbReference>
<dbReference type="PANTHER" id="PTHR24320:SF200">
    <property type="entry name" value="DEHYDROGENASE_REDUCTASE SDR FAMILY MEMBER FEY"/>
    <property type="match status" value="1"/>
</dbReference>
<comment type="similarity">
    <text evidence="1">Belongs to the short-chain dehydrogenases/reductases (SDR) family.</text>
</comment>
<dbReference type="Gene3D" id="3.40.50.720">
    <property type="entry name" value="NAD(P)-binding Rossmann-like Domain"/>
    <property type="match status" value="1"/>
</dbReference>
<feature type="domain" description="NAB" evidence="5">
    <location>
        <begin position="358"/>
        <end position="449"/>
    </location>
</feature>
<evidence type="ECO:0000256" key="3">
    <source>
        <dbReference type="ARBA" id="ARBA00023054"/>
    </source>
</evidence>
<dbReference type="PANTHER" id="PTHR24320">
    <property type="entry name" value="RETINOL DEHYDROGENASE"/>
    <property type="match status" value="1"/>
</dbReference>
<dbReference type="PROSITE" id="PS51774">
    <property type="entry name" value="NAB"/>
    <property type="match status" value="1"/>
</dbReference>
<evidence type="ECO:0000259" key="5">
    <source>
        <dbReference type="PROSITE" id="PS51774"/>
    </source>
</evidence>
<dbReference type="GO" id="GO:0003779">
    <property type="term" value="F:actin binding"/>
    <property type="evidence" value="ECO:0007669"/>
    <property type="project" value="InterPro"/>
</dbReference>
<dbReference type="Proteomes" id="UP000325081">
    <property type="component" value="Unassembled WGS sequence"/>
</dbReference>
<accession>A0A5A7QCQ6</accession>
<protein>
    <submittedName>
        <fullName evidence="6">NAD(P)-binding Rossmann-fold superfamily protein</fullName>
    </submittedName>
</protein>
<evidence type="ECO:0000256" key="2">
    <source>
        <dbReference type="ARBA" id="ARBA00023002"/>
    </source>
</evidence>
<sequence length="719" mass="80495">MASPKKGKEKNNGKPPAKKEGLGWIEWLMGWLNLAYEMLFQRIIASNLPNPMPLPPINDLTFVVTGSTSGIGKEIARQLAEAGGHVVMAVRNPNAANDLIKKWQEDWSGRGLPLNIEVMELDLLSLDSVVRFAEAWNARSGPLHALINNAGIFSIGEPQKFSKNGHEEHMQVNHLAPALLSILLLPSLIRSSPSRIVNVNSIMHSLGFVDPDDMNITSGKRNFSSMVGYSNSKLAQIMFSTVLNKRLPTEAGINVVCVSPGIVHTNVARDLPKIVQAGYGLIPYFIFSPEEGSRSTLFAATDPQLVDYCESLKAEDWPVCTFINHDCGPANPSEEAHNLETSYRVWEKTLELIGLPSNAVERLLEGGQVKCKYGAASEGSITVWVLHDLDERVKTLNRKKTRKENSPDSFAGRANSYYHERPQLLELLNDLYNSYLSLADRYCQTLATKQHRHSRCSSPLPNLKFDQNIQPDEGDPGEVIDSPYAESSLSFQSPVAVVPRANEKMNVDMIFADLVMKVVEYDIALNELNVVEKRWGESSRKMELQQNLLDVLESERLILLNDNATLGYRVTVLEKENKGLASESLFLKRKAAELARCVLKAREDHRVCMLSRKIEDLQGQIYGLEKRNKEYYEQLVMKRQGEDLSLSSKGRKKGGEEVELEDCFRAGAGGLGKCFSFQRKNDGDQDKNGRMRLSTSKLWDMIKKFDLLHCGPHFDYTAS</sequence>
<keyword evidence="3" id="KW-0175">Coiled coil</keyword>
<dbReference type="PRINTS" id="PR00080">
    <property type="entry name" value="SDRFAMILY"/>
</dbReference>
<dbReference type="Pfam" id="PF07765">
    <property type="entry name" value="KIP1"/>
    <property type="match status" value="1"/>
</dbReference>
<dbReference type="InterPro" id="IPR036291">
    <property type="entry name" value="NAD(P)-bd_dom_sf"/>
</dbReference>
<feature type="region of interest" description="Disordered" evidence="4">
    <location>
        <begin position="462"/>
        <end position="483"/>
    </location>
</feature>
<dbReference type="SUPFAM" id="SSF51735">
    <property type="entry name" value="NAD(P)-binding Rossmann-fold domains"/>
    <property type="match status" value="1"/>
</dbReference>
<dbReference type="Pfam" id="PF00106">
    <property type="entry name" value="adh_short"/>
    <property type="match status" value="1"/>
</dbReference>
<evidence type="ECO:0000313" key="6">
    <source>
        <dbReference type="EMBL" id="GER42834.1"/>
    </source>
</evidence>
<dbReference type="OrthoDB" id="191139at2759"/>
<dbReference type="InterPro" id="IPR002347">
    <property type="entry name" value="SDR_fam"/>
</dbReference>
<keyword evidence="2" id="KW-0560">Oxidoreductase</keyword>
<name>A0A5A7QCQ6_STRAF</name>
<organism evidence="6 7">
    <name type="scientific">Striga asiatica</name>
    <name type="common">Asiatic witchweed</name>
    <name type="synonym">Buchnera asiatica</name>
    <dbReference type="NCBI Taxonomy" id="4170"/>
    <lineage>
        <taxon>Eukaryota</taxon>
        <taxon>Viridiplantae</taxon>
        <taxon>Streptophyta</taxon>
        <taxon>Embryophyta</taxon>
        <taxon>Tracheophyta</taxon>
        <taxon>Spermatophyta</taxon>
        <taxon>Magnoliopsida</taxon>
        <taxon>eudicotyledons</taxon>
        <taxon>Gunneridae</taxon>
        <taxon>Pentapetalae</taxon>
        <taxon>asterids</taxon>
        <taxon>lamiids</taxon>
        <taxon>Lamiales</taxon>
        <taxon>Orobanchaceae</taxon>
        <taxon>Buchnereae</taxon>
        <taxon>Striga</taxon>
    </lineage>
</organism>
<dbReference type="AlphaFoldDB" id="A0A5A7QCQ6"/>
<keyword evidence="7" id="KW-1185">Reference proteome</keyword>
<dbReference type="EMBL" id="BKCP01006460">
    <property type="protein sequence ID" value="GER42834.1"/>
    <property type="molecule type" value="Genomic_DNA"/>
</dbReference>
<proteinExistence type="inferred from homology"/>
<reference evidence="7" key="1">
    <citation type="journal article" date="2019" name="Curr. Biol.">
        <title>Genome Sequence of Striga asiatica Provides Insight into the Evolution of Plant Parasitism.</title>
        <authorList>
            <person name="Yoshida S."/>
            <person name="Kim S."/>
            <person name="Wafula E.K."/>
            <person name="Tanskanen J."/>
            <person name="Kim Y.M."/>
            <person name="Honaas L."/>
            <person name="Yang Z."/>
            <person name="Spallek T."/>
            <person name="Conn C.E."/>
            <person name="Ichihashi Y."/>
            <person name="Cheong K."/>
            <person name="Cui S."/>
            <person name="Der J.P."/>
            <person name="Gundlach H."/>
            <person name="Jiao Y."/>
            <person name="Hori C."/>
            <person name="Ishida J.K."/>
            <person name="Kasahara H."/>
            <person name="Kiba T."/>
            <person name="Kim M.S."/>
            <person name="Koo N."/>
            <person name="Laohavisit A."/>
            <person name="Lee Y.H."/>
            <person name="Lumba S."/>
            <person name="McCourt P."/>
            <person name="Mortimer J.C."/>
            <person name="Mutuku J.M."/>
            <person name="Nomura T."/>
            <person name="Sasaki-Sekimoto Y."/>
            <person name="Seto Y."/>
            <person name="Wang Y."/>
            <person name="Wakatake T."/>
            <person name="Sakakibara H."/>
            <person name="Demura T."/>
            <person name="Yamaguchi S."/>
            <person name="Yoneyama K."/>
            <person name="Manabe R.I."/>
            <person name="Nelson D.C."/>
            <person name="Schulman A.H."/>
            <person name="Timko M.P."/>
            <person name="dePamphilis C.W."/>
            <person name="Choi D."/>
            <person name="Shirasu K."/>
        </authorList>
    </citation>
    <scope>NUCLEOTIDE SEQUENCE [LARGE SCALE GENOMIC DNA]</scope>
    <source>
        <strain evidence="7">cv. UVA1</strain>
    </source>
</reference>
<evidence type="ECO:0000313" key="7">
    <source>
        <dbReference type="Proteomes" id="UP000325081"/>
    </source>
</evidence>
<comment type="caution">
    <text evidence="6">The sequence shown here is derived from an EMBL/GenBank/DDBJ whole genome shotgun (WGS) entry which is preliminary data.</text>
</comment>
<dbReference type="GO" id="GO:0016491">
    <property type="term" value="F:oxidoreductase activity"/>
    <property type="evidence" value="ECO:0007669"/>
    <property type="project" value="UniProtKB-KW"/>
</dbReference>
<evidence type="ECO:0000256" key="1">
    <source>
        <dbReference type="ARBA" id="ARBA00006484"/>
    </source>
</evidence>
<dbReference type="PRINTS" id="PR00081">
    <property type="entry name" value="GDHRDH"/>
</dbReference>
<evidence type="ECO:0000256" key="4">
    <source>
        <dbReference type="SAM" id="MobiDB-lite"/>
    </source>
</evidence>